<dbReference type="AlphaFoldDB" id="A0A2W3ZAC3"/>
<sequence length="63" mass="7002">MQPNEAYLASELVISAPRNSTADTGMDVLTRALEAYVSTKTNVFSDTLCERVVVLVWQAWLLI</sequence>
<dbReference type="SUPFAM" id="SSF56796">
    <property type="entry name" value="Dehydroquinate synthase-like"/>
    <property type="match status" value="1"/>
</dbReference>
<evidence type="ECO:0000313" key="3">
    <source>
        <dbReference type="Proteomes" id="UP000249828"/>
    </source>
</evidence>
<keyword evidence="3" id="KW-1185">Reference proteome</keyword>
<reference evidence="2 3" key="1">
    <citation type="submission" date="2017-11" db="EMBL/GenBank/DDBJ databases">
        <title>Draft genome sequence of Enterococcus plantarum TRW2 strain isolated from lettuce.</title>
        <authorList>
            <person name="Kim E.B."/>
            <person name="Marco M.L."/>
            <person name="Williams T.R."/>
            <person name="You I.H."/>
        </authorList>
    </citation>
    <scope>NUCLEOTIDE SEQUENCE [LARGE SCALE GENOMIC DNA]</scope>
    <source>
        <strain evidence="2 3">TRW2</strain>
    </source>
</reference>
<dbReference type="InterPro" id="IPR056798">
    <property type="entry name" value="ADH_Fe_C"/>
</dbReference>
<comment type="caution">
    <text evidence="2">The sequence shown here is derived from an EMBL/GenBank/DDBJ whole genome shotgun (WGS) entry which is preliminary data.</text>
</comment>
<dbReference type="EMBL" id="PIEU01000025">
    <property type="protein sequence ID" value="PZL76721.1"/>
    <property type="molecule type" value="Genomic_DNA"/>
</dbReference>
<evidence type="ECO:0000313" key="2">
    <source>
        <dbReference type="EMBL" id="PZL76721.1"/>
    </source>
</evidence>
<feature type="domain" description="Fe-containing alcohol dehydrogenase-like C-terminal" evidence="1">
    <location>
        <begin position="21"/>
        <end position="58"/>
    </location>
</feature>
<gene>
    <name evidence="2" type="ORF">CI088_02305</name>
</gene>
<proteinExistence type="predicted"/>
<protein>
    <recommendedName>
        <fullName evidence="1">Fe-containing alcohol dehydrogenase-like C-terminal domain-containing protein</fullName>
    </recommendedName>
</protein>
<accession>A0A2W3ZAC3</accession>
<dbReference type="Gene3D" id="1.20.1090.10">
    <property type="entry name" value="Dehydroquinate synthase-like - alpha domain"/>
    <property type="match status" value="1"/>
</dbReference>
<evidence type="ECO:0000259" key="1">
    <source>
        <dbReference type="Pfam" id="PF25137"/>
    </source>
</evidence>
<dbReference type="Pfam" id="PF25137">
    <property type="entry name" value="ADH_Fe_C"/>
    <property type="match status" value="1"/>
</dbReference>
<organism evidence="2 3">
    <name type="scientific">Enterococcus plantarum</name>
    <dbReference type="NCBI Taxonomy" id="1077675"/>
    <lineage>
        <taxon>Bacteria</taxon>
        <taxon>Bacillati</taxon>
        <taxon>Bacillota</taxon>
        <taxon>Bacilli</taxon>
        <taxon>Lactobacillales</taxon>
        <taxon>Enterococcaceae</taxon>
        <taxon>Enterococcus</taxon>
    </lineage>
</organism>
<dbReference type="Proteomes" id="UP000249828">
    <property type="component" value="Unassembled WGS sequence"/>
</dbReference>
<name>A0A2W3ZAC3_9ENTE</name>